<sequence length="84" mass="9726">MNKLRQLRRLSTMKLSLAAIVCDSIFMAVSVWNETWPLDPLLYAGMRLCLTFLSMAARLMQQGGTTSDCPRRAARKYFRRRKLV</sequence>
<dbReference type="EMBL" id="MT993629">
    <property type="protein sequence ID" value="QOV05690.1"/>
    <property type="molecule type" value="Genomic_DNA"/>
</dbReference>
<evidence type="ECO:0000313" key="1">
    <source>
        <dbReference type="EMBL" id="QOV05690.1"/>
    </source>
</evidence>
<accession>A0A7M2QNF7</accession>
<reference evidence="1" key="1">
    <citation type="submission" date="2020-09" db="EMBL/GenBank/DDBJ databases">
        <authorList>
            <person name="Eze J.U."/>
            <person name="Rahube T.O."/>
        </authorList>
    </citation>
    <scope>NUCLEOTIDE SEQUENCE</scope>
</reference>
<name>A0A7M2QNF7_9ZZZZ</name>
<organism evidence="1">
    <name type="scientific">feces metagenome</name>
    <dbReference type="NCBI Taxonomy" id="1861841"/>
    <lineage>
        <taxon>unclassified sequences</taxon>
        <taxon>metagenomes</taxon>
        <taxon>organismal metagenomes</taxon>
    </lineage>
</organism>
<protein>
    <submittedName>
        <fullName evidence="1">Holin</fullName>
    </submittedName>
</protein>
<proteinExistence type="predicted"/>
<dbReference type="AlphaFoldDB" id="A0A7M2QNF7"/>